<protein>
    <recommendedName>
        <fullName evidence="4">Ubiquitin 3 binding protein But2 C-terminal domain-containing protein</fullName>
    </recommendedName>
</protein>
<keyword evidence="3" id="KW-1185">Reference proteome</keyword>
<evidence type="ECO:0008006" key="4">
    <source>
        <dbReference type="Google" id="ProtNLM"/>
    </source>
</evidence>
<evidence type="ECO:0000313" key="2">
    <source>
        <dbReference type="EMBL" id="KAJ9614588.1"/>
    </source>
</evidence>
<evidence type="ECO:0000256" key="1">
    <source>
        <dbReference type="SAM" id="SignalP"/>
    </source>
</evidence>
<dbReference type="AlphaFoldDB" id="A0AA39CNU9"/>
<proteinExistence type="predicted"/>
<sequence length="245" mass="26258">MYANTIALAVLAATGALAAPHFRRYNDDTVTVILSDGGENGAQVSGLSSTYRAMGTPALSGPFTSIQISLGADVQNKDLRCQALDNYGNPILGVRSPNVDITFSDAGKGPWTFRQPAYISEVVCDPTFVKIDPTDDRLNLRVILENQATETGSQTQLPANTVLVDLPPVGSSGPFETVELSVGAFVEKQDYRCQILDMAGKPLIVLRNGNRDITFSDADKGAWTLETPSEVSDIVCNQSFVAQKL</sequence>
<dbReference type="EMBL" id="JAPDRK010000003">
    <property type="protein sequence ID" value="KAJ9614588.1"/>
    <property type="molecule type" value="Genomic_DNA"/>
</dbReference>
<feature type="signal peptide" evidence="1">
    <location>
        <begin position="1"/>
        <end position="18"/>
    </location>
</feature>
<name>A0AA39CNU9_9EURO</name>
<evidence type="ECO:0000313" key="3">
    <source>
        <dbReference type="Proteomes" id="UP001172673"/>
    </source>
</evidence>
<comment type="caution">
    <text evidence="2">The sequence shown here is derived from an EMBL/GenBank/DDBJ whole genome shotgun (WGS) entry which is preliminary data.</text>
</comment>
<gene>
    <name evidence="2" type="ORF">H2200_002725</name>
</gene>
<reference evidence="2" key="1">
    <citation type="submission" date="2022-10" db="EMBL/GenBank/DDBJ databases">
        <title>Culturing micro-colonial fungi from biological soil crusts in the Mojave desert and describing Neophaeococcomyces mojavensis, and introducing the new genera and species Taxawa tesnikishii.</title>
        <authorList>
            <person name="Kurbessoian T."/>
            <person name="Stajich J.E."/>
        </authorList>
    </citation>
    <scope>NUCLEOTIDE SEQUENCE</scope>
    <source>
        <strain evidence="2">TK_41</strain>
    </source>
</reference>
<dbReference type="Proteomes" id="UP001172673">
    <property type="component" value="Unassembled WGS sequence"/>
</dbReference>
<feature type="chain" id="PRO_5041412993" description="Ubiquitin 3 binding protein But2 C-terminal domain-containing protein" evidence="1">
    <location>
        <begin position="19"/>
        <end position="245"/>
    </location>
</feature>
<keyword evidence="1" id="KW-0732">Signal</keyword>
<organism evidence="2 3">
    <name type="scientific">Cladophialophora chaetospira</name>
    <dbReference type="NCBI Taxonomy" id="386627"/>
    <lineage>
        <taxon>Eukaryota</taxon>
        <taxon>Fungi</taxon>
        <taxon>Dikarya</taxon>
        <taxon>Ascomycota</taxon>
        <taxon>Pezizomycotina</taxon>
        <taxon>Eurotiomycetes</taxon>
        <taxon>Chaetothyriomycetidae</taxon>
        <taxon>Chaetothyriales</taxon>
        <taxon>Herpotrichiellaceae</taxon>
        <taxon>Cladophialophora</taxon>
    </lineage>
</organism>
<accession>A0AA39CNU9</accession>